<feature type="region of interest" description="Disordered" evidence="1">
    <location>
        <begin position="62"/>
        <end position="88"/>
    </location>
</feature>
<evidence type="ECO:0000313" key="3">
    <source>
        <dbReference type="EMBL" id="KAH7639843.1"/>
    </source>
</evidence>
<feature type="transmembrane region" description="Helical" evidence="2">
    <location>
        <begin position="37"/>
        <end position="54"/>
    </location>
</feature>
<evidence type="ECO:0000313" key="5">
    <source>
        <dbReference type="Proteomes" id="UP000790347"/>
    </source>
</evidence>
<evidence type="ECO:0000313" key="4">
    <source>
        <dbReference type="EMBL" id="KAH9491174.1"/>
    </source>
</evidence>
<sequence length="169" mass="19095">MNSNWNGITSSNDIVLRSHTNDEFREHSKSFILRTKMKSTIILAIIFALSMMIVESRPSSSRLSKAAASRPPSSSKESKPESNEIDNPDSCTTIKLPLRQNVLVCNEMTKKFPFGCFVMKFSFGLNTVVCFTPNKMEEKRGECVRVDWPSYHLDGSLCLSYTWAIPALF</sequence>
<dbReference type="EMBL" id="ASGP02000009">
    <property type="protein sequence ID" value="KAH9491174.1"/>
    <property type="molecule type" value="Genomic_DNA"/>
</dbReference>
<feature type="compositionally biased region" description="Low complexity" evidence="1">
    <location>
        <begin position="62"/>
        <end position="75"/>
    </location>
</feature>
<evidence type="ECO:0000256" key="1">
    <source>
        <dbReference type="SAM" id="MobiDB-lite"/>
    </source>
</evidence>
<dbReference type="EMBL" id="SDOV01000007">
    <property type="protein sequence ID" value="KAH7639843.1"/>
    <property type="molecule type" value="Genomic_DNA"/>
</dbReference>
<reference evidence="3" key="2">
    <citation type="submission" date="2020-06" db="EMBL/GenBank/DDBJ databases">
        <authorList>
            <person name="Ji K."/>
            <person name="Li J."/>
        </authorList>
    </citation>
    <scope>NUCLEOTIDE SEQUENCE</scope>
    <source>
        <strain evidence="3">JKM2019</strain>
        <tissue evidence="3">Whole body</tissue>
    </source>
</reference>
<accession>A0A922HMZ7</accession>
<proteinExistence type="predicted"/>
<organism evidence="4 5">
    <name type="scientific">Dermatophagoides farinae</name>
    <name type="common">American house dust mite</name>
    <dbReference type="NCBI Taxonomy" id="6954"/>
    <lineage>
        <taxon>Eukaryota</taxon>
        <taxon>Metazoa</taxon>
        <taxon>Ecdysozoa</taxon>
        <taxon>Arthropoda</taxon>
        <taxon>Chelicerata</taxon>
        <taxon>Arachnida</taxon>
        <taxon>Acari</taxon>
        <taxon>Acariformes</taxon>
        <taxon>Sarcoptiformes</taxon>
        <taxon>Astigmata</taxon>
        <taxon>Psoroptidia</taxon>
        <taxon>Analgoidea</taxon>
        <taxon>Pyroglyphidae</taxon>
        <taxon>Dermatophagoidinae</taxon>
        <taxon>Dermatophagoides</taxon>
    </lineage>
</organism>
<keyword evidence="2" id="KW-0812">Transmembrane</keyword>
<keyword evidence="2" id="KW-0472">Membrane</keyword>
<comment type="caution">
    <text evidence="4">The sequence shown here is derived from an EMBL/GenBank/DDBJ whole genome shotgun (WGS) entry which is preliminary data.</text>
</comment>
<evidence type="ECO:0000256" key="2">
    <source>
        <dbReference type="SAM" id="Phobius"/>
    </source>
</evidence>
<reference evidence="4" key="1">
    <citation type="submission" date="2013-05" db="EMBL/GenBank/DDBJ databases">
        <authorList>
            <person name="Yim A.K.Y."/>
            <person name="Chan T.F."/>
            <person name="Ji K.M."/>
            <person name="Liu X.Y."/>
            <person name="Zhou J.W."/>
            <person name="Li R.Q."/>
            <person name="Yang K.Y."/>
            <person name="Li J."/>
            <person name="Li M."/>
            <person name="Law P.T.W."/>
            <person name="Wu Y.L."/>
            <person name="Cai Z.L."/>
            <person name="Qin H."/>
            <person name="Bao Y."/>
            <person name="Leung R.K.K."/>
            <person name="Ng P.K.S."/>
            <person name="Zou J."/>
            <person name="Zhong X.J."/>
            <person name="Ran P.X."/>
            <person name="Zhong N.S."/>
            <person name="Liu Z.G."/>
            <person name="Tsui S.K.W."/>
        </authorList>
    </citation>
    <scope>NUCLEOTIDE SEQUENCE</scope>
    <source>
        <strain evidence="4">Derf</strain>
        <tissue evidence="4">Whole organism</tissue>
    </source>
</reference>
<reference evidence="3" key="3">
    <citation type="journal article" date="2021" name="World Allergy Organ. J.">
        <title>Chromosome-level assembly of Dermatophagoides farinae genome and transcriptome reveals two novel allergens Der f 37 and Der f 39.</title>
        <authorList>
            <person name="Chen J."/>
            <person name="Cai Z."/>
            <person name="Fan D."/>
            <person name="Hu J."/>
            <person name="Hou Y."/>
            <person name="He Y."/>
            <person name="Zhang Z."/>
            <person name="Zhao Z."/>
            <person name="Gao P."/>
            <person name="Hu W."/>
            <person name="Sun J."/>
            <person name="Li J."/>
            <person name="Ji K."/>
        </authorList>
    </citation>
    <scope>NUCLEOTIDE SEQUENCE</scope>
    <source>
        <strain evidence="3">JKM2019</strain>
    </source>
</reference>
<reference evidence="4" key="4">
    <citation type="journal article" date="2022" name="Res Sq">
        <title>Comparative Genomics Reveals Insights into the Divergent Evolution of Astigmatic Mites and Household Pest Adaptations.</title>
        <authorList>
            <person name="Xiong Q."/>
            <person name="Wan A.T.-Y."/>
            <person name="Liu X.-Y."/>
            <person name="Fung C.S.-H."/>
            <person name="Xiao X."/>
            <person name="Malainual N."/>
            <person name="Hou J."/>
            <person name="Wang L."/>
            <person name="Wang M."/>
            <person name="Yang K."/>
            <person name="Cui Y."/>
            <person name="Leung E."/>
            <person name="Nong W."/>
            <person name="Shin S.-K."/>
            <person name="Au S."/>
            <person name="Jeong K.Y."/>
            <person name="Chew F.T."/>
            <person name="Hui J."/>
            <person name="Leung T.F."/>
            <person name="Tungtrongchitr A."/>
            <person name="Zhong N."/>
            <person name="Liu Z."/>
            <person name="Tsui S."/>
        </authorList>
    </citation>
    <scope>NUCLEOTIDE SEQUENCE</scope>
    <source>
        <strain evidence="4">Derf</strain>
        <tissue evidence="4">Whole organism</tissue>
    </source>
</reference>
<name>A0A922HMZ7_DERFA</name>
<protein>
    <submittedName>
        <fullName evidence="4">Uncharacterized protein</fullName>
    </submittedName>
</protein>
<keyword evidence="2" id="KW-1133">Transmembrane helix</keyword>
<dbReference type="AlphaFoldDB" id="A0A922HMZ7"/>
<dbReference type="Proteomes" id="UP000828236">
    <property type="component" value="Unassembled WGS sequence"/>
</dbReference>
<keyword evidence="5" id="KW-1185">Reference proteome</keyword>
<gene>
    <name evidence="4" type="ORF">DERF_015906</name>
    <name evidence="3" type="ORF">HUG17_3876</name>
</gene>
<dbReference type="Proteomes" id="UP000790347">
    <property type="component" value="Unassembled WGS sequence"/>
</dbReference>